<dbReference type="RefSeq" id="XP_024577740.1">
    <property type="nucleotide sequence ID" value="XM_024727132.1"/>
</dbReference>
<dbReference type="PANTHER" id="PTHR22710">
    <property type="entry name" value="X-RAY RADIATION RESISTANCE ASSOCIATED PROTEIN 1 XRRA1"/>
    <property type="match status" value="1"/>
</dbReference>
<feature type="region of interest" description="Disordered" evidence="5">
    <location>
        <begin position="492"/>
        <end position="527"/>
    </location>
</feature>
<accession>A0A0N7L5G0</accession>
<name>A0A0N7L5G0_PLAHL</name>
<dbReference type="EMBL" id="CCYD01000553">
    <property type="protein sequence ID" value="CEG41371.1"/>
    <property type="molecule type" value="Genomic_DNA"/>
</dbReference>
<dbReference type="GO" id="GO:0005737">
    <property type="term" value="C:cytoplasm"/>
    <property type="evidence" value="ECO:0007669"/>
    <property type="project" value="UniProtKB-SubCell"/>
</dbReference>
<dbReference type="SMART" id="SM00369">
    <property type="entry name" value="LRR_TYP"/>
    <property type="match status" value="4"/>
</dbReference>
<evidence type="ECO:0000256" key="2">
    <source>
        <dbReference type="ARBA" id="ARBA00022490"/>
    </source>
</evidence>
<dbReference type="Proteomes" id="UP000054928">
    <property type="component" value="Unassembled WGS sequence"/>
</dbReference>
<dbReference type="InterPro" id="IPR032675">
    <property type="entry name" value="LRR_dom_sf"/>
</dbReference>
<dbReference type="SUPFAM" id="SSF52058">
    <property type="entry name" value="L domain-like"/>
    <property type="match status" value="1"/>
</dbReference>
<keyword evidence="4" id="KW-0677">Repeat</keyword>
<feature type="region of interest" description="Disordered" evidence="5">
    <location>
        <begin position="388"/>
        <end position="408"/>
    </location>
</feature>
<dbReference type="PROSITE" id="PS51450">
    <property type="entry name" value="LRR"/>
    <property type="match status" value="1"/>
</dbReference>
<evidence type="ECO:0000256" key="3">
    <source>
        <dbReference type="ARBA" id="ARBA00022614"/>
    </source>
</evidence>
<evidence type="ECO:0000313" key="6">
    <source>
        <dbReference type="EMBL" id="CEG41371.1"/>
    </source>
</evidence>
<keyword evidence="3" id="KW-0433">Leucine-rich repeat</keyword>
<evidence type="ECO:0000256" key="5">
    <source>
        <dbReference type="SAM" id="MobiDB-lite"/>
    </source>
</evidence>
<dbReference type="STRING" id="4781.A0A0N7L5G0"/>
<dbReference type="Pfam" id="PF13855">
    <property type="entry name" value="LRR_8"/>
    <property type="match status" value="1"/>
</dbReference>
<evidence type="ECO:0000256" key="1">
    <source>
        <dbReference type="ARBA" id="ARBA00004496"/>
    </source>
</evidence>
<evidence type="ECO:0000256" key="4">
    <source>
        <dbReference type="ARBA" id="ARBA00022737"/>
    </source>
</evidence>
<keyword evidence="7" id="KW-1185">Reference proteome</keyword>
<feature type="compositionally biased region" description="Basic residues" evidence="5">
    <location>
        <begin position="496"/>
        <end position="505"/>
    </location>
</feature>
<dbReference type="InterPro" id="IPR003591">
    <property type="entry name" value="Leu-rich_rpt_typical-subtyp"/>
</dbReference>
<keyword evidence="2" id="KW-0963">Cytoplasm</keyword>
<evidence type="ECO:0000313" key="7">
    <source>
        <dbReference type="Proteomes" id="UP000054928"/>
    </source>
</evidence>
<proteinExistence type="predicted"/>
<protein>
    <submittedName>
        <fullName evidence="6">Leucine-rich repeat, typical subtype</fullName>
    </submittedName>
</protein>
<comment type="subcellular location">
    <subcellularLocation>
        <location evidence="1">Cytoplasm</location>
    </subcellularLocation>
</comment>
<dbReference type="OrthoDB" id="1687175at2759"/>
<sequence length="582" mass="65315">MSEVRLPDSIACTSEEQNTYTLSKIATANSNLLQSGQILAIGNSLAKVVPALESNKQQSRVLKTMRSKCEDLPRTLDGLLLLKLCRVEFPDEVVEAMISDMHITDVVAEDLLSFTKLTRLDMSDNKTSLEPFGCLPALVELDIQCNAIKEVTIENGFQNLEVLNLSYNCLRSKDVQVISKMQRIRELYLGSNQICSVPPMMDHFSRLEILSLESNNISGQEIFSMLSIMPRLLDLNLSYNQITGFPESALTTENTCGTGFYNLVYLNLAHNTIMNEEAIIHTSKLRSLRKLILYGNPLAHAAITPYDSTKLAYDPVPNLTRLFNERTTDQIATTIVSAYPDTKKKKLHSMSCYEHVEIYKIIPNEVVFQSPFRTRATEIIEADFFKRKMPPSKQQSSFSPTPTRKQLKSKINDSTFMTGVGIEDILLGAGPSTELPAVPASVVARSLAMDSKKYPALNTRMAINALRYQLDHPLTSHDDNLLCLAHSQQLTQTSLQRKHPRRPLPQRKESQILPNHHRNSSHSKLKDYQSVDDALTKVNYQVSSTSARRPRLTDSTEQGVDKALDSLITTAKKLNLTYNHSP</sequence>
<dbReference type="GeneID" id="36406776"/>
<dbReference type="Gene3D" id="3.80.10.10">
    <property type="entry name" value="Ribonuclease Inhibitor"/>
    <property type="match status" value="2"/>
</dbReference>
<reference evidence="7" key="1">
    <citation type="submission" date="2014-09" db="EMBL/GenBank/DDBJ databases">
        <authorList>
            <person name="Sharma Rahul"/>
            <person name="Thines Marco"/>
        </authorList>
    </citation>
    <scope>NUCLEOTIDE SEQUENCE [LARGE SCALE GENOMIC DNA]</scope>
</reference>
<feature type="compositionally biased region" description="Polar residues" evidence="5">
    <location>
        <begin position="392"/>
        <end position="404"/>
    </location>
</feature>
<dbReference type="InterPro" id="IPR001611">
    <property type="entry name" value="Leu-rich_rpt"/>
</dbReference>
<dbReference type="GO" id="GO:0005634">
    <property type="term" value="C:nucleus"/>
    <property type="evidence" value="ECO:0007669"/>
    <property type="project" value="TreeGrafter"/>
</dbReference>
<organism evidence="6 7">
    <name type="scientific">Plasmopara halstedii</name>
    <name type="common">Downy mildew of sunflower</name>
    <dbReference type="NCBI Taxonomy" id="4781"/>
    <lineage>
        <taxon>Eukaryota</taxon>
        <taxon>Sar</taxon>
        <taxon>Stramenopiles</taxon>
        <taxon>Oomycota</taxon>
        <taxon>Peronosporomycetes</taxon>
        <taxon>Peronosporales</taxon>
        <taxon>Peronosporaceae</taxon>
        <taxon>Plasmopara</taxon>
    </lineage>
</organism>
<dbReference type="AlphaFoldDB" id="A0A0N7L5G0"/>
<dbReference type="PANTHER" id="PTHR22710:SF2">
    <property type="entry name" value="X-RAY RADIATION RESISTANCE-ASSOCIATED PROTEIN 1"/>
    <property type="match status" value="1"/>
</dbReference>
<dbReference type="OMA" id="YLASNWI"/>